<dbReference type="Pfam" id="PF13604">
    <property type="entry name" value="AAA_30"/>
    <property type="match status" value="1"/>
</dbReference>
<proteinExistence type="predicted"/>
<reference evidence="2 3" key="1">
    <citation type="submission" date="2024-02" db="EMBL/GenBank/DDBJ databases">
        <authorList>
            <person name="Chen Y."/>
            <person name="Shah S."/>
            <person name="Dougan E. K."/>
            <person name="Thang M."/>
            <person name="Chan C."/>
        </authorList>
    </citation>
    <scope>NUCLEOTIDE SEQUENCE [LARGE SCALE GENOMIC DNA]</scope>
</reference>
<protein>
    <submittedName>
        <fullName evidence="2">ATP-dependent DNA helicase PIF1 (DNA repair and recombination helicase PIF1) (PIF1/RRM3 DNA helicase-like protein)</fullName>
    </submittedName>
</protein>
<feature type="region of interest" description="Disordered" evidence="1">
    <location>
        <begin position="61"/>
        <end position="103"/>
    </location>
</feature>
<accession>A0ABP0JCG8</accession>
<feature type="region of interest" description="Disordered" evidence="1">
    <location>
        <begin position="307"/>
        <end position="334"/>
    </location>
</feature>
<dbReference type="Gene3D" id="3.40.50.300">
    <property type="entry name" value="P-loop containing nucleotide triphosphate hydrolases"/>
    <property type="match status" value="2"/>
</dbReference>
<keyword evidence="3" id="KW-1185">Reference proteome</keyword>
<dbReference type="SUPFAM" id="SSF52540">
    <property type="entry name" value="P-loop containing nucleoside triphosphate hydrolases"/>
    <property type="match status" value="2"/>
</dbReference>
<dbReference type="EMBL" id="CAXAMM010006713">
    <property type="protein sequence ID" value="CAK9012032.1"/>
    <property type="molecule type" value="Genomic_DNA"/>
</dbReference>
<dbReference type="PANTHER" id="PTHR47642:SF5">
    <property type="entry name" value="ATP-DEPENDENT DNA HELICASE"/>
    <property type="match status" value="1"/>
</dbReference>
<evidence type="ECO:0000256" key="1">
    <source>
        <dbReference type="SAM" id="MobiDB-lite"/>
    </source>
</evidence>
<gene>
    <name evidence="2" type="ORF">SCF082_LOCUS11354</name>
</gene>
<evidence type="ECO:0000313" key="3">
    <source>
        <dbReference type="Proteomes" id="UP001642464"/>
    </source>
</evidence>
<feature type="compositionally biased region" description="Basic and acidic residues" evidence="1">
    <location>
        <begin position="307"/>
        <end position="320"/>
    </location>
</feature>
<dbReference type="InterPro" id="IPR051055">
    <property type="entry name" value="PIF1_helicase"/>
</dbReference>
<dbReference type="PANTHER" id="PTHR47642">
    <property type="entry name" value="ATP-DEPENDENT DNA HELICASE"/>
    <property type="match status" value="1"/>
</dbReference>
<organism evidence="2 3">
    <name type="scientific">Durusdinium trenchii</name>
    <dbReference type="NCBI Taxonomy" id="1381693"/>
    <lineage>
        <taxon>Eukaryota</taxon>
        <taxon>Sar</taxon>
        <taxon>Alveolata</taxon>
        <taxon>Dinophyceae</taxon>
        <taxon>Suessiales</taxon>
        <taxon>Symbiodiniaceae</taxon>
        <taxon>Durusdinium</taxon>
    </lineage>
</organism>
<evidence type="ECO:0000313" key="2">
    <source>
        <dbReference type="EMBL" id="CAK9012032.1"/>
    </source>
</evidence>
<dbReference type="Gene3D" id="2.30.30.940">
    <property type="match status" value="1"/>
</dbReference>
<dbReference type="InterPro" id="IPR027417">
    <property type="entry name" value="P-loop_NTPase"/>
</dbReference>
<sequence length="1379" mass="153822">MTSLAPCVQQVLLEAAADEARFDEARPLPVAWDNDVDAVAPVGPADVRPVRRRLRAKVSPPVAWQDAGPWRPQRSPVEPAAQPGAARKKPARRTRPNEECPGASAEEPCIFAQKEAALGGPACLDHGRQQQRCVWCDVAELRAAAREPHRRKFLTRALRTWTDHGRQDVVDAAMGRLEPEARALLEAALHRAPRTQAAMAARKAAAEAAQSWGKLLEARDAGHTARAKEAYHFLVGNVASSYGRFVHMHKRYLRQNRDKLTGDPYDRALQLPRRALEEVGLECAVWPHLYPYTEMCETHIRQADIRRRARREGARPHEPAADSESSEGAEEALRPNADELVEDPQESPRLQRAFAKPGRNSAKSAYLAKVVGPVLGYGSTFELFQFVYDLWLWSSLGAKRNTVQSPLRLAMSGYSFSPEYWHTRHAALVDVVKQLGLPTLFLTVAPYEWSFPFHKWVEDEAQKLCRSRRRLPVAETLHIAHVSAQTVVGFLTGSNNASGSKARRRGWTSHVLAAKDGSGRQTVLNYFGRLEYQDGKRRRYVNQQEAASQYYHGRGTVHLHLLVWLQHVPAIELEKHIAATVPGDDAPLANLVEGSQRSWAGSGWPVQAEESHWDPDAQVLRLQHKPEDFYRYNAAGQAEGIRAYVTDLLAGLHCHTDVQASDGRGMLLKYVSGYAPKFSDSFAADWLQDACSDYAVAKRVLTDYHPLEPEMTLQLAMQWYPQCLAGSTLQRFRVPVPWCGPCPERVQQYMQSAWRAPDMPLVEFLRKTNGKGNIHEYLKKQHAAEEAAGAEHLEETLEAWANNAATAGQVAVASIYLSRYNDRYYGQWVLMHVPFRDLELRRPELDLVPDHLYYQAVALLHRPDHWTSEAAIRAELELEAFREHHIRNIVAMLFANQVLIRQYFDGTLDRHNDAMAPVPAGPRRPGGLDMDLSRQQEHIYEEIVESMHQGMQQKLAQEAAWNALAAVDDAADVEGNNPHWGQEPEASPFPAAAAWRPAFAVLGPAGSGKSTAVSQAIQMAAAQGARVLVAAPTGRLAATLREKFPELEVDTVHGAFLIYKPVHQALEVLLPYDLIVVEEVGQLSRNIFERIIQQWEAEDRIPTLVFVGDFYQLPGVDPTSALDSPLWHNVMVKKRELHTMLRCKCPELKKKLELLRVGKPSVPQLRSIKSGHKAPTRQRAGYVMNEIPSAEDVAHILAETPHALFLTISCQATAYLNDLAVQALFPGAVPLAVVPADPESNVENYVGGRMVSEQPLEVPIYPNARIILTKNLNKAIGFVNGMGATVVGMQQGNVMARTDQGVLLAVHPWTSENRVVHFPLRLGYSSTLHKVQGATLPHVTLWLDVANMPAAAYVALSRVEYDANWRYVGNPGMHHFTPA</sequence>
<feature type="non-terminal residue" evidence="2">
    <location>
        <position position="1379"/>
    </location>
</feature>
<comment type="caution">
    <text evidence="2">The sequence shown here is derived from an EMBL/GenBank/DDBJ whole genome shotgun (WGS) entry which is preliminary data.</text>
</comment>
<dbReference type="Proteomes" id="UP001642464">
    <property type="component" value="Unassembled WGS sequence"/>
</dbReference>
<name>A0ABP0JCG8_9DINO</name>